<evidence type="ECO:0000256" key="1">
    <source>
        <dbReference type="SAM" id="MobiDB-lite"/>
    </source>
</evidence>
<keyword evidence="4" id="KW-1185">Reference proteome</keyword>
<dbReference type="EMBL" id="JAGGNH010000001">
    <property type="protein sequence ID" value="KAJ0988548.1"/>
    <property type="molecule type" value="Genomic_DNA"/>
</dbReference>
<keyword evidence="2" id="KW-0812">Transmembrane</keyword>
<comment type="caution">
    <text evidence="3">The sequence shown here is derived from an EMBL/GenBank/DDBJ whole genome shotgun (WGS) entry which is preliminary data.</text>
</comment>
<protein>
    <submittedName>
        <fullName evidence="3">Uncharacterized protein</fullName>
    </submittedName>
</protein>
<dbReference type="OrthoDB" id="747636at2759"/>
<gene>
    <name evidence="3" type="ORF">J5N97_006904</name>
</gene>
<dbReference type="AlphaFoldDB" id="A0A9D5HTZ3"/>
<accession>A0A9D5HTZ3</accession>
<keyword evidence="2" id="KW-1133">Transmembrane helix</keyword>
<feature type="transmembrane region" description="Helical" evidence="2">
    <location>
        <begin position="6"/>
        <end position="23"/>
    </location>
</feature>
<evidence type="ECO:0000256" key="2">
    <source>
        <dbReference type="SAM" id="Phobius"/>
    </source>
</evidence>
<proteinExistence type="predicted"/>
<sequence length="73" mass="8050">MGRPFLHPLMIILVFFSIAVLSTRTQVSMQASTQIISEDAILEEGIINGKVDLERSDYSEPGANGRHTPKPPQ</sequence>
<feature type="region of interest" description="Disordered" evidence="1">
    <location>
        <begin position="53"/>
        <end position="73"/>
    </location>
</feature>
<reference evidence="3" key="1">
    <citation type="submission" date="2021-03" db="EMBL/GenBank/DDBJ databases">
        <authorList>
            <person name="Li Z."/>
            <person name="Yang C."/>
        </authorList>
    </citation>
    <scope>NUCLEOTIDE SEQUENCE</scope>
    <source>
        <strain evidence="3">Dzin_1.0</strain>
        <tissue evidence="3">Leaf</tissue>
    </source>
</reference>
<evidence type="ECO:0000313" key="3">
    <source>
        <dbReference type="EMBL" id="KAJ0988548.1"/>
    </source>
</evidence>
<reference evidence="3" key="2">
    <citation type="journal article" date="2022" name="Hortic Res">
        <title>The genome of Dioscorea zingiberensis sheds light on the biosynthesis, origin and evolution of the medicinally important diosgenin saponins.</title>
        <authorList>
            <person name="Li Y."/>
            <person name="Tan C."/>
            <person name="Li Z."/>
            <person name="Guo J."/>
            <person name="Li S."/>
            <person name="Chen X."/>
            <person name="Wang C."/>
            <person name="Dai X."/>
            <person name="Yang H."/>
            <person name="Song W."/>
            <person name="Hou L."/>
            <person name="Xu J."/>
            <person name="Tong Z."/>
            <person name="Xu A."/>
            <person name="Yuan X."/>
            <person name="Wang W."/>
            <person name="Yang Q."/>
            <person name="Chen L."/>
            <person name="Sun Z."/>
            <person name="Wang K."/>
            <person name="Pan B."/>
            <person name="Chen J."/>
            <person name="Bao Y."/>
            <person name="Liu F."/>
            <person name="Qi X."/>
            <person name="Gang D.R."/>
            <person name="Wen J."/>
            <person name="Li J."/>
        </authorList>
    </citation>
    <scope>NUCLEOTIDE SEQUENCE</scope>
    <source>
        <strain evidence="3">Dzin_1.0</strain>
    </source>
</reference>
<name>A0A9D5HTZ3_9LILI</name>
<keyword evidence="2" id="KW-0472">Membrane</keyword>
<dbReference type="Proteomes" id="UP001085076">
    <property type="component" value="Miscellaneous, Linkage group lg01"/>
</dbReference>
<evidence type="ECO:0000313" key="4">
    <source>
        <dbReference type="Proteomes" id="UP001085076"/>
    </source>
</evidence>
<organism evidence="3 4">
    <name type="scientific">Dioscorea zingiberensis</name>
    <dbReference type="NCBI Taxonomy" id="325984"/>
    <lineage>
        <taxon>Eukaryota</taxon>
        <taxon>Viridiplantae</taxon>
        <taxon>Streptophyta</taxon>
        <taxon>Embryophyta</taxon>
        <taxon>Tracheophyta</taxon>
        <taxon>Spermatophyta</taxon>
        <taxon>Magnoliopsida</taxon>
        <taxon>Liliopsida</taxon>
        <taxon>Dioscoreales</taxon>
        <taxon>Dioscoreaceae</taxon>
        <taxon>Dioscorea</taxon>
    </lineage>
</organism>